<feature type="chain" id="PRO_5040146351" description="Superoxide dismutase [Cu-Zn]" evidence="8">
    <location>
        <begin position="23"/>
        <end position="218"/>
    </location>
</feature>
<keyword evidence="2 7" id="KW-0479">Metal-binding</keyword>
<dbReference type="PANTHER" id="PTHR10003">
    <property type="entry name" value="SUPEROXIDE DISMUTASE CU-ZN -RELATED"/>
    <property type="match status" value="1"/>
</dbReference>
<keyword evidence="3 7" id="KW-0862">Zinc</keyword>
<reference evidence="10" key="1">
    <citation type="submission" date="2022-02" db="EMBL/GenBank/DDBJ databases">
        <authorList>
            <person name="King R."/>
        </authorList>
    </citation>
    <scope>NUCLEOTIDE SEQUENCE</scope>
</reference>
<comment type="similarity">
    <text evidence="1 7">Belongs to the Cu-Zn superoxide dismutase family.</text>
</comment>
<dbReference type="InterPro" id="IPR018152">
    <property type="entry name" value="SOD_Cu/Zn_BS"/>
</dbReference>
<evidence type="ECO:0000256" key="8">
    <source>
        <dbReference type="SAM" id="SignalP"/>
    </source>
</evidence>
<evidence type="ECO:0000259" key="9">
    <source>
        <dbReference type="Pfam" id="PF00080"/>
    </source>
</evidence>
<keyword evidence="8" id="KW-0732">Signal</keyword>
<organism evidence="10 11">
    <name type="scientific">Aphis gossypii</name>
    <name type="common">Cotton aphid</name>
    <dbReference type="NCBI Taxonomy" id="80765"/>
    <lineage>
        <taxon>Eukaryota</taxon>
        <taxon>Metazoa</taxon>
        <taxon>Ecdysozoa</taxon>
        <taxon>Arthropoda</taxon>
        <taxon>Hexapoda</taxon>
        <taxon>Insecta</taxon>
        <taxon>Pterygota</taxon>
        <taxon>Neoptera</taxon>
        <taxon>Paraneoptera</taxon>
        <taxon>Hemiptera</taxon>
        <taxon>Sternorrhyncha</taxon>
        <taxon>Aphidomorpha</taxon>
        <taxon>Aphidoidea</taxon>
        <taxon>Aphididae</taxon>
        <taxon>Aphidini</taxon>
        <taxon>Aphis</taxon>
        <taxon>Aphis</taxon>
    </lineage>
</organism>
<dbReference type="PRINTS" id="PR00068">
    <property type="entry name" value="CUZNDISMTASE"/>
</dbReference>
<dbReference type="EC" id="1.15.1.1" evidence="7"/>
<proteinExistence type="inferred from homology"/>
<dbReference type="SUPFAM" id="SSF49329">
    <property type="entry name" value="Cu,Zn superoxide dismutase-like"/>
    <property type="match status" value="1"/>
</dbReference>
<feature type="signal peptide" evidence="8">
    <location>
        <begin position="1"/>
        <end position="22"/>
    </location>
</feature>
<dbReference type="PROSITE" id="PS00332">
    <property type="entry name" value="SOD_CU_ZN_2"/>
    <property type="match status" value="1"/>
</dbReference>
<protein>
    <recommendedName>
        <fullName evidence="7">Superoxide dismutase [Cu-Zn]</fullName>
        <ecNumber evidence="7">1.15.1.1</ecNumber>
    </recommendedName>
</protein>
<dbReference type="FunFam" id="2.60.40.200:FF:000001">
    <property type="entry name" value="Superoxide dismutase [Cu-Zn]"/>
    <property type="match status" value="1"/>
</dbReference>
<dbReference type="PROSITE" id="PS00087">
    <property type="entry name" value="SOD_CU_ZN_1"/>
    <property type="match status" value="1"/>
</dbReference>
<dbReference type="InterPro" id="IPR024134">
    <property type="entry name" value="SOD_Cu/Zn_/chaperone"/>
</dbReference>
<keyword evidence="4" id="KW-0049">Antioxidant</keyword>
<dbReference type="GO" id="GO:0005507">
    <property type="term" value="F:copper ion binding"/>
    <property type="evidence" value="ECO:0007669"/>
    <property type="project" value="InterPro"/>
</dbReference>
<comment type="cofactor">
    <cofactor evidence="7">
        <name>Cu cation</name>
        <dbReference type="ChEBI" id="CHEBI:23378"/>
    </cofactor>
    <text evidence="7">Binds 1 copper ion per subunit.</text>
</comment>
<dbReference type="EMBL" id="OU899034">
    <property type="protein sequence ID" value="CAH1709226.1"/>
    <property type="molecule type" value="Genomic_DNA"/>
</dbReference>
<comment type="cofactor">
    <cofactor evidence="7">
        <name>Zn(2+)</name>
        <dbReference type="ChEBI" id="CHEBI:29105"/>
    </cofactor>
    <text evidence="7">Binds 1 zinc ion per subunit.</text>
</comment>
<evidence type="ECO:0000256" key="2">
    <source>
        <dbReference type="ARBA" id="ARBA00022723"/>
    </source>
</evidence>
<dbReference type="CDD" id="cd00305">
    <property type="entry name" value="Cu-Zn_Superoxide_Dismutase"/>
    <property type="match status" value="1"/>
</dbReference>
<dbReference type="Pfam" id="PF00080">
    <property type="entry name" value="Sod_Cu"/>
    <property type="match status" value="1"/>
</dbReference>
<comment type="function">
    <text evidence="7">Destroys radicals which are normally produced within the cells and which are toxic to biological systems.</text>
</comment>
<evidence type="ECO:0000256" key="3">
    <source>
        <dbReference type="ARBA" id="ARBA00022833"/>
    </source>
</evidence>
<dbReference type="InterPro" id="IPR001424">
    <property type="entry name" value="SOD_Cu_Zn_dom"/>
</dbReference>
<dbReference type="Gene3D" id="2.60.40.200">
    <property type="entry name" value="Superoxide dismutase, copper/zinc binding domain"/>
    <property type="match status" value="1"/>
</dbReference>
<dbReference type="AlphaFoldDB" id="A0A9P0NC30"/>
<evidence type="ECO:0000256" key="4">
    <source>
        <dbReference type="ARBA" id="ARBA00022862"/>
    </source>
</evidence>
<accession>A0A9P0NC30</accession>
<comment type="catalytic activity">
    <reaction evidence="7">
        <text>2 superoxide + 2 H(+) = H2O2 + O2</text>
        <dbReference type="Rhea" id="RHEA:20696"/>
        <dbReference type="ChEBI" id="CHEBI:15378"/>
        <dbReference type="ChEBI" id="CHEBI:15379"/>
        <dbReference type="ChEBI" id="CHEBI:16240"/>
        <dbReference type="ChEBI" id="CHEBI:18421"/>
        <dbReference type="EC" id="1.15.1.1"/>
    </reaction>
</comment>
<evidence type="ECO:0000313" key="10">
    <source>
        <dbReference type="EMBL" id="CAH1709226.1"/>
    </source>
</evidence>
<dbReference type="Proteomes" id="UP001154329">
    <property type="component" value="Chromosome 1"/>
</dbReference>
<dbReference type="OrthoDB" id="2015551at2759"/>
<gene>
    <name evidence="10" type="ORF">APHIGO_LOCUS728</name>
</gene>
<keyword evidence="11" id="KW-1185">Reference proteome</keyword>
<evidence type="ECO:0000256" key="6">
    <source>
        <dbReference type="ARBA" id="ARBA00023008"/>
    </source>
</evidence>
<sequence length="218" mass="22152">MAPKIMSLIILSVASAAVLVSAASPPFQERKAIVVLKGPGQVNGNVTFIQANRGGPVMITGVVSGLTEGPHGFHVHEKGDVSNGCISTGSHFNPQGNKHGGPNDETRHAGDLGNIQADNTGVAQFSFSDPLISLVGAHNILGRAVVVHADTDDMGRGGFTDSLTTGHAGSRVACGVIGILDPVTAWDKSAGHRSTTTSHVLLLTAVAAIASTLAANSL</sequence>
<evidence type="ECO:0000256" key="7">
    <source>
        <dbReference type="RuleBase" id="RU000393"/>
    </source>
</evidence>
<name>A0A9P0NC30_APHGO</name>
<reference evidence="10" key="2">
    <citation type="submission" date="2022-10" db="EMBL/GenBank/DDBJ databases">
        <authorList>
            <consortium name="ENA_rothamsted_submissions"/>
            <consortium name="culmorum"/>
            <person name="King R."/>
        </authorList>
    </citation>
    <scope>NUCLEOTIDE SEQUENCE</scope>
</reference>
<feature type="domain" description="Superoxide dismutase copper/zinc binding" evidence="9">
    <location>
        <begin position="42"/>
        <end position="177"/>
    </location>
</feature>
<dbReference type="InterPro" id="IPR036423">
    <property type="entry name" value="SOD-like_Cu/Zn_dom_sf"/>
</dbReference>
<evidence type="ECO:0000256" key="5">
    <source>
        <dbReference type="ARBA" id="ARBA00023002"/>
    </source>
</evidence>
<keyword evidence="6 7" id="KW-0186">Copper</keyword>
<evidence type="ECO:0000313" key="11">
    <source>
        <dbReference type="Proteomes" id="UP001154329"/>
    </source>
</evidence>
<evidence type="ECO:0000256" key="1">
    <source>
        <dbReference type="ARBA" id="ARBA00010457"/>
    </source>
</evidence>
<dbReference type="GO" id="GO:0004784">
    <property type="term" value="F:superoxide dismutase activity"/>
    <property type="evidence" value="ECO:0007669"/>
    <property type="project" value="UniProtKB-EC"/>
</dbReference>
<keyword evidence="5 7" id="KW-0560">Oxidoreductase</keyword>